<name>A0AAV5RXT7_MAUHU</name>
<feature type="region of interest" description="Disordered" evidence="1">
    <location>
        <begin position="269"/>
        <end position="350"/>
    </location>
</feature>
<evidence type="ECO:0000313" key="3">
    <source>
        <dbReference type="Proteomes" id="UP001377567"/>
    </source>
</evidence>
<evidence type="ECO:0000313" key="2">
    <source>
        <dbReference type="EMBL" id="GMM55552.1"/>
    </source>
</evidence>
<feature type="compositionally biased region" description="Basic and acidic residues" evidence="1">
    <location>
        <begin position="269"/>
        <end position="278"/>
    </location>
</feature>
<feature type="compositionally biased region" description="Polar residues" evidence="1">
    <location>
        <begin position="212"/>
        <end position="223"/>
    </location>
</feature>
<feature type="compositionally biased region" description="Basic and acidic residues" evidence="1">
    <location>
        <begin position="287"/>
        <end position="296"/>
    </location>
</feature>
<accession>A0AAV5RXT7</accession>
<feature type="compositionally biased region" description="Low complexity" evidence="1">
    <location>
        <begin position="304"/>
        <end position="323"/>
    </location>
</feature>
<proteinExistence type="predicted"/>
<feature type="compositionally biased region" description="Basic and acidic residues" evidence="1">
    <location>
        <begin position="331"/>
        <end position="341"/>
    </location>
</feature>
<evidence type="ECO:0000256" key="1">
    <source>
        <dbReference type="SAM" id="MobiDB-lite"/>
    </source>
</evidence>
<feature type="region of interest" description="Disordered" evidence="1">
    <location>
        <begin position="1"/>
        <end position="20"/>
    </location>
</feature>
<keyword evidence="3" id="KW-1185">Reference proteome</keyword>
<reference evidence="2 3" key="1">
    <citation type="journal article" date="2023" name="Elife">
        <title>Identification of key yeast species and microbe-microbe interactions impacting larval growth of Drosophila in the wild.</title>
        <authorList>
            <person name="Mure A."/>
            <person name="Sugiura Y."/>
            <person name="Maeda R."/>
            <person name="Honda K."/>
            <person name="Sakurai N."/>
            <person name="Takahashi Y."/>
            <person name="Watada M."/>
            <person name="Katoh T."/>
            <person name="Gotoh A."/>
            <person name="Gotoh Y."/>
            <person name="Taniguchi I."/>
            <person name="Nakamura K."/>
            <person name="Hayashi T."/>
            <person name="Katayama T."/>
            <person name="Uemura T."/>
            <person name="Hattori Y."/>
        </authorList>
    </citation>
    <scope>NUCLEOTIDE SEQUENCE [LARGE SCALE GENOMIC DNA]</scope>
    <source>
        <strain evidence="2 3">KH-74</strain>
    </source>
</reference>
<feature type="compositionally biased region" description="Polar residues" evidence="1">
    <location>
        <begin position="120"/>
        <end position="130"/>
    </location>
</feature>
<organism evidence="2 3">
    <name type="scientific">Maudiozyma humilis</name>
    <name type="common">Sour dough yeast</name>
    <name type="synonym">Kazachstania humilis</name>
    <dbReference type="NCBI Taxonomy" id="51915"/>
    <lineage>
        <taxon>Eukaryota</taxon>
        <taxon>Fungi</taxon>
        <taxon>Dikarya</taxon>
        <taxon>Ascomycota</taxon>
        <taxon>Saccharomycotina</taxon>
        <taxon>Saccharomycetes</taxon>
        <taxon>Saccharomycetales</taxon>
        <taxon>Saccharomycetaceae</taxon>
        <taxon>Maudiozyma</taxon>
    </lineage>
</organism>
<dbReference type="EMBL" id="BTGD01000005">
    <property type="protein sequence ID" value="GMM55552.1"/>
    <property type="molecule type" value="Genomic_DNA"/>
</dbReference>
<feature type="region of interest" description="Disordered" evidence="1">
    <location>
        <begin position="28"/>
        <end position="231"/>
    </location>
</feature>
<protein>
    <submittedName>
        <fullName evidence="2">Afr1 protein</fullName>
    </submittedName>
</protein>
<feature type="compositionally biased region" description="Polar residues" evidence="1">
    <location>
        <begin position="137"/>
        <end position="148"/>
    </location>
</feature>
<dbReference type="AlphaFoldDB" id="A0AAV5RXT7"/>
<feature type="compositionally biased region" description="Polar residues" evidence="1">
    <location>
        <begin position="183"/>
        <end position="192"/>
    </location>
</feature>
<dbReference type="Proteomes" id="UP001377567">
    <property type="component" value="Unassembled WGS sequence"/>
</dbReference>
<feature type="compositionally biased region" description="Basic and acidic residues" evidence="1">
    <location>
        <begin position="193"/>
        <end position="211"/>
    </location>
</feature>
<gene>
    <name evidence="2" type="ORF">DAKH74_021680</name>
</gene>
<sequence>MSVPSSPYLTANGSHIARSNSTSELFSLSGNMIPASRSHKKRPTSRDFGMHSEVSSLSDRKRRHNGLGGPVPIDSDFSVSASHASRKKLTPYQIQRNKMRKSFQFPNGENFTPRKHTVMTKKNNSSTSLRSLPGVSMQRSGSMVSTASLPVPHSRSVPVSLGPRPPRSNVPFKSHLNNEIDSLKAQSPVNSKKSSESDNSMKDSLKGDSHSNDTVPTSDSAVSDTIPPVGNVKPIVILPNSVSMPDVTLRSATSRAEAFQHPITRVKSVQDESPKIVKEPSVVPTIKENDKTEKTQGKSKKRSSSSISGFGQFFKKLFGGKSKSSPKKRKVEPAVVKKDPVPETNKPVKSKVKKETTFDDISLKLDIEPNASENLMDTDLVFDSLLLKMNSPKEGKRRAIVNNCVDEPSNTAEKLNFTVEEKSADPNTVDYDLVNDFAKLGNFINLSISDDSMAVPPRSSKRPTLVNKRHASDFYNNQPTIVSRLEQQFEKVLVDEVPPKQTIMTTTKSILVGPRVDSTKSETKNVTFNCDVYMTSTYSPTEYSRKDKRFRKRMMTLMQGDLKFFEEVKRELNYYKMNEMPVHDSMRQYTQFFA</sequence>
<comment type="caution">
    <text evidence="2">The sequence shown here is derived from an EMBL/GenBank/DDBJ whole genome shotgun (WGS) entry which is preliminary data.</text>
</comment>